<proteinExistence type="predicted"/>
<gene>
    <name evidence="2" type="ORF">LTR24_009410</name>
</gene>
<evidence type="ECO:0000313" key="3">
    <source>
        <dbReference type="Proteomes" id="UP001345013"/>
    </source>
</evidence>
<keyword evidence="3" id="KW-1185">Reference proteome</keyword>
<dbReference type="Proteomes" id="UP001345013">
    <property type="component" value="Unassembled WGS sequence"/>
</dbReference>
<name>A0ABR0JX24_9EURO</name>
<feature type="chain" id="PRO_5047048254" evidence="1">
    <location>
        <begin position="18"/>
        <end position="288"/>
    </location>
</feature>
<keyword evidence="1" id="KW-0732">Signal</keyword>
<sequence>MKTTILAAVFFIVNVSADYVCPAMAGSKSDTALSYAYQIQQVLTIFYTSASLDASFFDTLPNASTTSTNGMTLAENTATNFEGLAKQAKLASEALYLEINMTAGVSKPEMCVYNMPTPSNASAFAAEAFHLEATLCGAFIGLGDYFQTPTLNSLSARIAAEHGIHAAAIRGMMQPVGFMPNSTSLTPAFTPDFVLSSGTQVGQLGSYLNGCSVQRPQAPCGGTVHFGDLLSYLTDQNKTSTACSSSPSATISGQGGIATYTGGVVARSFGNERGLAGVAAAVGAVNLW</sequence>
<accession>A0ABR0JX24</accession>
<dbReference type="Pfam" id="PF13668">
    <property type="entry name" value="Ferritin_2"/>
    <property type="match status" value="1"/>
</dbReference>
<feature type="signal peptide" evidence="1">
    <location>
        <begin position="1"/>
        <end position="17"/>
    </location>
</feature>
<evidence type="ECO:0000256" key="1">
    <source>
        <dbReference type="SAM" id="SignalP"/>
    </source>
</evidence>
<protein>
    <submittedName>
        <fullName evidence="2">Uncharacterized protein</fullName>
    </submittedName>
</protein>
<comment type="caution">
    <text evidence="2">The sequence shown here is derived from an EMBL/GenBank/DDBJ whole genome shotgun (WGS) entry which is preliminary data.</text>
</comment>
<organism evidence="2 3">
    <name type="scientific">Lithohypha guttulata</name>
    <dbReference type="NCBI Taxonomy" id="1690604"/>
    <lineage>
        <taxon>Eukaryota</taxon>
        <taxon>Fungi</taxon>
        <taxon>Dikarya</taxon>
        <taxon>Ascomycota</taxon>
        <taxon>Pezizomycotina</taxon>
        <taxon>Eurotiomycetes</taxon>
        <taxon>Chaetothyriomycetidae</taxon>
        <taxon>Chaetothyriales</taxon>
        <taxon>Trichomeriaceae</taxon>
        <taxon>Lithohypha</taxon>
    </lineage>
</organism>
<dbReference type="EMBL" id="JAVRRG010000205">
    <property type="protein sequence ID" value="KAK5077679.1"/>
    <property type="molecule type" value="Genomic_DNA"/>
</dbReference>
<reference evidence="2 3" key="1">
    <citation type="submission" date="2023-08" db="EMBL/GenBank/DDBJ databases">
        <title>Black Yeasts Isolated from many extreme environments.</title>
        <authorList>
            <person name="Coleine C."/>
            <person name="Stajich J.E."/>
            <person name="Selbmann L."/>
        </authorList>
    </citation>
    <scope>NUCLEOTIDE SEQUENCE [LARGE SCALE GENOMIC DNA]</scope>
    <source>
        <strain evidence="2 3">CCFEE 5885</strain>
    </source>
</reference>
<evidence type="ECO:0000313" key="2">
    <source>
        <dbReference type="EMBL" id="KAK5077679.1"/>
    </source>
</evidence>